<dbReference type="PANTHER" id="PTHR36839:SF1">
    <property type="entry name" value="METALLO-BETA-LACTAMASE FAMILY PROTEIN (AFU_ORTHOLOGUE AFUA_5G12770)"/>
    <property type="match status" value="1"/>
</dbReference>
<dbReference type="SUPFAM" id="SSF56281">
    <property type="entry name" value="Metallo-hydrolase/oxidoreductase"/>
    <property type="match status" value="1"/>
</dbReference>
<evidence type="ECO:0000313" key="3">
    <source>
        <dbReference type="Proteomes" id="UP001205740"/>
    </source>
</evidence>
<dbReference type="InterPro" id="IPR001279">
    <property type="entry name" value="Metallo-B-lactamas"/>
</dbReference>
<keyword evidence="3" id="KW-1185">Reference proteome</keyword>
<gene>
    <name evidence="2" type="ORF">LX12_002862</name>
</gene>
<evidence type="ECO:0000313" key="2">
    <source>
        <dbReference type="EMBL" id="MCP2161663.1"/>
    </source>
</evidence>
<reference evidence="2 3" key="1">
    <citation type="submission" date="2022-06" db="EMBL/GenBank/DDBJ databases">
        <title>Genomic Encyclopedia of Archaeal and Bacterial Type Strains, Phase II (KMG-II): from individual species to whole genera.</title>
        <authorList>
            <person name="Goeker M."/>
        </authorList>
    </citation>
    <scope>NUCLEOTIDE SEQUENCE [LARGE SCALE GENOMIC DNA]</scope>
    <source>
        <strain evidence="2 3">DSM 45037</strain>
    </source>
</reference>
<accession>A0ABT1H7B0</accession>
<sequence length="272" mass="29886">MSDLAICATCAVQFDVPVDDPPASCPICSDPRQYVGHGGQRWTSLDELRRENRSVTRPQGDFLGVGSDGHIGIGQRALLVPYGDSNLLWDCVALLDDALVEEIEARGGLAGIVISHPHYWSTMVDWAHRFDCPIHLPRVDEPWVMRPDPAISFWDGDTLALDHGLSVHRLGGHFPGASALHVPAVDGRRAALLTGDLPLAAADRRWVSFMWSYPNMVPLPADEVRRIAGILAGLDFDVLHSAFWDQQVDDAWSAVQRSADRYIAALQSIPEV</sequence>
<proteinExistence type="predicted"/>
<dbReference type="EMBL" id="JAMTCG010000005">
    <property type="protein sequence ID" value="MCP2161663.1"/>
    <property type="molecule type" value="Genomic_DNA"/>
</dbReference>
<protein>
    <recommendedName>
        <fullName evidence="1">Metallo-beta-lactamase domain-containing protein</fullName>
    </recommendedName>
</protein>
<dbReference type="InterPro" id="IPR036866">
    <property type="entry name" value="RibonucZ/Hydroxyglut_hydro"/>
</dbReference>
<organism evidence="2 3">
    <name type="scientific">Williamsia serinedens</name>
    <dbReference type="NCBI Taxonomy" id="391736"/>
    <lineage>
        <taxon>Bacteria</taxon>
        <taxon>Bacillati</taxon>
        <taxon>Actinomycetota</taxon>
        <taxon>Actinomycetes</taxon>
        <taxon>Mycobacteriales</taxon>
        <taxon>Nocardiaceae</taxon>
        <taxon>Williamsia</taxon>
    </lineage>
</organism>
<dbReference type="Gene3D" id="3.60.15.10">
    <property type="entry name" value="Ribonuclease Z/Hydroxyacylglutathione hydrolase-like"/>
    <property type="match status" value="1"/>
</dbReference>
<dbReference type="RefSeq" id="WP_253655251.1">
    <property type="nucleotide sequence ID" value="NZ_BAAAOE010000001.1"/>
</dbReference>
<dbReference type="Proteomes" id="UP001205740">
    <property type="component" value="Unassembled WGS sequence"/>
</dbReference>
<feature type="domain" description="Metallo-beta-lactamase" evidence="1">
    <location>
        <begin position="74"/>
        <end position="234"/>
    </location>
</feature>
<evidence type="ECO:0000259" key="1">
    <source>
        <dbReference type="SMART" id="SM00849"/>
    </source>
</evidence>
<dbReference type="SMART" id="SM00849">
    <property type="entry name" value="Lactamase_B"/>
    <property type="match status" value="1"/>
</dbReference>
<dbReference type="PANTHER" id="PTHR36839">
    <property type="entry name" value="METALLO-BETA-LACTAMASE FAMILY PROTEIN (AFU_ORTHOLOGUE AFUA_5G12770)"/>
    <property type="match status" value="1"/>
</dbReference>
<comment type="caution">
    <text evidence="2">The sequence shown here is derived from an EMBL/GenBank/DDBJ whole genome shotgun (WGS) entry which is preliminary data.</text>
</comment>
<name>A0ABT1H7B0_9NOCA</name>